<evidence type="ECO:0000256" key="4">
    <source>
        <dbReference type="ARBA" id="ARBA00022989"/>
    </source>
</evidence>
<evidence type="ECO:0000313" key="7">
    <source>
        <dbReference type="EMBL" id="KTB31039.1"/>
    </source>
</evidence>
<comment type="caution">
    <text evidence="7">The sequence shown here is derived from an EMBL/GenBank/DDBJ whole genome shotgun (WGS) entry which is preliminary data.</text>
</comment>
<dbReference type="AlphaFoldDB" id="A0A0W0F3Z0"/>
<dbReference type="PANTHER" id="PTHR43791:SF70">
    <property type="entry name" value="MAJOR FACILITATOR SUPERFAMILY (MFS) PROFILE DOMAIN-CONTAINING PROTEIN"/>
    <property type="match status" value="1"/>
</dbReference>
<dbReference type="SUPFAM" id="SSF103473">
    <property type="entry name" value="MFS general substrate transporter"/>
    <property type="match status" value="1"/>
</dbReference>
<evidence type="ECO:0000256" key="1">
    <source>
        <dbReference type="ARBA" id="ARBA00004141"/>
    </source>
</evidence>
<dbReference type="EMBL" id="LATX01002353">
    <property type="protein sequence ID" value="KTB31039.1"/>
    <property type="molecule type" value="Genomic_DNA"/>
</dbReference>
<evidence type="ECO:0000256" key="2">
    <source>
        <dbReference type="ARBA" id="ARBA00022448"/>
    </source>
</evidence>
<proteinExistence type="predicted"/>
<feature type="transmembrane region" description="Helical" evidence="6">
    <location>
        <begin position="231"/>
        <end position="251"/>
    </location>
</feature>
<organism evidence="7 8">
    <name type="scientific">Moniliophthora roreri</name>
    <name type="common">Frosty pod rot fungus</name>
    <name type="synonym">Monilia roreri</name>
    <dbReference type="NCBI Taxonomy" id="221103"/>
    <lineage>
        <taxon>Eukaryota</taxon>
        <taxon>Fungi</taxon>
        <taxon>Dikarya</taxon>
        <taxon>Basidiomycota</taxon>
        <taxon>Agaricomycotina</taxon>
        <taxon>Agaricomycetes</taxon>
        <taxon>Agaricomycetidae</taxon>
        <taxon>Agaricales</taxon>
        <taxon>Marasmiineae</taxon>
        <taxon>Marasmiaceae</taxon>
        <taxon>Moniliophthora</taxon>
    </lineage>
</organism>
<evidence type="ECO:0008006" key="9">
    <source>
        <dbReference type="Google" id="ProtNLM"/>
    </source>
</evidence>
<dbReference type="eggNOG" id="KOG2533">
    <property type="taxonomic scope" value="Eukaryota"/>
</dbReference>
<keyword evidence="2" id="KW-0813">Transport</keyword>
<feature type="transmembrane region" description="Helical" evidence="6">
    <location>
        <begin position="197"/>
        <end position="219"/>
    </location>
</feature>
<dbReference type="InterPro" id="IPR036259">
    <property type="entry name" value="MFS_trans_sf"/>
</dbReference>
<dbReference type="GO" id="GO:0016020">
    <property type="term" value="C:membrane"/>
    <property type="evidence" value="ECO:0007669"/>
    <property type="project" value="UniProtKB-SubCell"/>
</dbReference>
<feature type="transmembrane region" description="Helical" evidence="6">
    <location>
        <begin position="133"/>
        <end position="152"/>
    </location>
</feature>
<dbReference type="Gene3D" id="1.20.1250.20">
    <property type="entry name" value="MFS general substrate transporter like domains"/>
    <property type="match status" value="1"/>
</dbReference>
<gene>
    <name evidence="7" type="ORF">WG66_16402</name>
</gene>
<name>A0A0W0F3Z0_MONRR</name>
<sequence>MSSQRARSETSSINEEKFQKKLEVPVPALETIQQEVADVGYAEYRKGLDVEVVPEQLKNRRVRWKIDLIILPIFLVTQTLQFLDKTALNYANLFGFRTALHLSGVQFSWLSGIVYAGYFVGQYPSSYLIGRYPAQRVIAISIVIWGIAVITMTQCRSFSEAMANRFFLGIFESAISPGQTIMTGFWYTRNEIPLRQFIWYSGLGWGGLIGSYMSTGISTIRDNSGPAKWQYIFYILGGVTILWGVFVWFALSDSPANAWFLNEPDRIIAVKRVSENQTGIKNKHFKKEQVWSTLRDPKMYILFFSIFAAAIPNGVLSSFSTEIINEMGFSQTKTTVLKSVGDILQIVSLFIGGFITLNFENTRLITSTAANIICTVAAACTGYLALDKTWMRLVAFWFTNCQSVGFATRYVYQCIQSQSLSFKADHNLSLVMVSSNMGGYTHKTIANAILFTAYCWGNLAGPFVVKQSEAPKFATAMAGLLAGYSVKLVLHLVLLVYLVWTNAHRNKVYGPPDEAASREAGMQDKTEFENKVSTVPQACYHVQMFTVNVAQHFRYVY</sequence>
<evidence type="ECO:0000256" key="3">
    <source>
        <dbReference type="ARBA" id="ARBA00022692"/>
    </source>
</evidence>
<feature type="transmembrane region" description="Helical" evidence="6">
    <location>
        <begin position="477"/>
        <end position="500"/>
    </location>
</feature>
<comment type="subcellular location">
    <subcellularLocation>
        <location evidence="1">Membrane</location>
        <topology evidence="1">Multi-pass membrane protein</topology>
    </subcellularLocation>
</comment>
<evidence type="ECO:0000256" key="6">
    <source>
        <dbReference type="SAM" id="Phobius"/>
    </source>
</evidence>
<accession>A0A0W0F3Z0</accession>
<dbReference type="InterPro" id="IPR011701">
    <property type="entry name" value="MFS"/>
</dbReference>
<feature type="transmembrane region" description="Helical" evidence="6">
    <location>
        <begin position="299"/>
        <end position="319"/>
    </location>
</feature>
<dbReference type="Proteomes" id="UP000054988">
    <property type="component" value="Unassembled WGS sequence"/>
</dbReference>
<dbReference type="GO" id="GO:0022857">
    <property type="term" value="F:transmembrane transporter activity"/>
    <property type="evidence" value="ECO:0007669"/>
    <property type="project" value="InterPro"/>
</dbReference>
<evidence type="ECO:0000256" key="5">
    <source>
        <dbReference type="ARBA" id="ARBA00023136"/>
    </source>
</evidence>
<keyword evidence="3 6" id="KW-0812">Transmembrane</keyword>
<evidence type="ECO:0000313" key="8">
    <source>
        <dbReference type="Proteomes" id="UP000054988"/>
    </source>
</evidence>
<dbReference type="Pfam" id="PF07690">
    <property type="entry name" value="MFS_1"/>
    <property type="match status" value="1"/>
</dbReference>
<feature type="transmembrane region" description="Helical" evidence="6">
    <location>
        <begin position="365"/>
        <end position="386"/>
    </location>
</feature>
<feature type="transmembrane region" description="Helical" evidence="6">
    <location>
        <begin position="340"/>
        <end position="359"/>
    </location>
</feature>
<dbReference type="PANTHER" id="PTHR43791">
    <property type="entry name" value="PERMEASE-RELATED"/>
    <property type="match status" value="1"/>
</dbReference>
<feature type="transmembrane region" description="Helical" evidence="6">
    <location>
        <begin position="103"/>
        <end position="121"/>
    </location>
</feature>
<feature type="transmembrane region" description="Helical" evidence="6">
    <location>
        <begin position="445"/>
        <end position="465"/>
    </location>
</feature>
<keyword evidence="4 6" id="KW-1133">Transmembrane helix</keyword>
<protein>
    <recommendedName>
        <fullName evidence="9">Major facilitator superfamily (MFS) profile domain-containing protein</fullName>
    </recommendedName>
</protein>
<reference evidence="7 8" key="1">
    <citation type="submission" date="2015-12" db="EMBL/GenBank/DDBJ databases">
        <title>Draft genome sequence of Moniliophthora roreri, the causal agent of frosty pod rot of cacao.</title>
        <authorList>
            <person name="Aime M.C."/>
            <person name="Diaz-Valderrama J.R."/>
            <person name="Kijpornyongpan T."/>
            <person name="Phillips-Mora W."/>
        </authorList>
    </citation>
    <scope>NUCLEOTIDE SEQUENCE [LARGE SCALE GENOMIC DNA]</scope>
    <source>
        <strain evidence="7 8">MCA 2952</strain>
    </source>
</reference>
<keyword evidence="5 6" id="KW-0472">Membrane</keyword>